<comment type="caution">
    <text evidence="1">The sequence shown here is derived from an EMBL/GenBank/DDBJ whole genome shotgun (WGS) entry which is preliminary data.</text>
</comment>
<accession>A0A0F9T504</accession>
<dbReference type="AlphaFoldDB" id="A0A0F9T504"/>
<name>A0A0F9T504_9ZZZZ</name>
<gene>
    <name evidence="1" type="ORF">LCGC14_0372810</name>
</gene>
<dbReference type="EMBL" id="LAZR01000298">
    <property type="protein sequence ID" value="KKN76255.1"/>
    <property type="molecule type" value="Genomic_DNA"/>
</dbReference>
<proteinExistence type="predicted"/>
<protein>
    <submittedName>
        <fullName evidence="1">Uncharacterized protein</fullName>
    </submittedName>
</protein>
<evidence type="ECO:0000313" key="1">
    <source>
        <dbReference type="EMBL" id="KKN76255.1"/>
    </source>
</evidence>
<reference evidence="1" key="1">
    <citation type="journal article" date="2015" name="Nature">
        <title>Complex archaea that bridge the gap between prokaryotes and eukaryotes.</title>
        <authorList>
            <person name="Spang A."/>
            <person name="Saw J.H."/>
            <person name="Jorgensen S.L."/>
            <person name="Zaremba-Niedzwiedzka K."/>
            <person name="Martijn J."/>
            <person name="Lind A.E."/>
            <person name="van Eijk R."/>
            <person name="Schleper C."/>
            <person name="Guy L."/>
            <person name="Ettema T.J."/>
        </authorList>
    </citation>
    <scope>NUCLEOTIDE SEQUENCE</scope>
</reference>
<organism evidence="1">
    <name type="scientific">marine sediment metagenome</name>
    <dbReference type="NCBI Taxonomy" id="412755"/>
    <lineage>
        <taxon>unclassified sequences</taxon>
        <taxon>metagenomes</taxon>
        <taxon>ecological metagenomes</taxon>
    </lineage>
</organism>
<sequence length="149" mass="15651">MAASPKGSINVWPELATGVVPVVAVDPTITVPALEAWDLESLEAELDTDANAANRLIQVIITDSSGVEISRGPIDGTAIIADKVVNYHLAQFGTIPADTATDHYDQIATAPKIRVPPGGIIKFVTAALQAGDQFTALKVMATKYSLPED</sequence>